<dbReference type="Proteomes" id="UP001151071">
    <property type="component" value="Unassembled WGS sequence"/>
</dbReference>
<reference evidence="5" key="1">
    <citation type="submission" date="2022-12" db="EMBL/GenBank/DDBJ databases">
        <title>Draft genome sequence of the thermophilic strain Brevibacillus thermoruber HT42, isolated from Los Humeros, Puebla, Mexico, with biotechnological potential.</title>
        <authorList>
            <person name="Lara Sanchez J."/>
            <person name="Solis Palacios R."/>
            <person name="Bustos Baena A.S."/>
            <person name="Ruz Baez A.E."/>
            <person name="Espinosa Luna G."/>
            <person name="Oliart Ros R.M."/>
        </authorList>
    </citation>
    <scope>NUCLEOTIDE SEQUENCE</scope>
    <source>
        <strain evidence="5">HT42</strain>
    </source>
</reference>
<accession>A0A9X3Z389</accession>
<name>A0A9X3Z389_9BACL</name>
<evidence type="ECO:0000256" key="2">
    <source>
        <dbReference type="ARBA" id="ARBA00007832"/>
    </source>
</evidence>
<organism evidence="5 6">
    <name type="scientific">Brevibacillus thermoruber</name>
    <dbReference type="NCBI Taxonomy" id="33942"/>
    <lineage>
        <taxon>Bacteria</taxon>
        <taxon>Bacillati</taxon>
        <taxon>Bacillota</taxon>
        <taxon>Bacilli</taxon>
        <taxon>Bacillales</taxon>
        <taxon>Paenibacillaceae</taxon>
        <taxon>Brevibacillus</taxon>
    </lineage>
</organism>
<evidence type="ECO:0000259" key="3">
    <source>
        <dbReference type="Pfam" id="PF04183"/>
    </source>
</evidence>
<dbReference type="RefSeq" id="WP_271139957.1">
    <property type="nucleotide sequence ID" value="NZ_JAPYYP010000008.1"/>
</dbReference>
<dbReference type="Pfam" id="PF06276">
    <property type="entry name" value="FhuF"/>
    <property type="match status" value="1"/>
</dbReference>
<evidence type="ECO:0000256" key="1">
    <source>
        <dbReference type="ARBA" id="ARBA00004924"/>
    </source>
</evidence>
<proteinExistence type="inferred from homology"/>
<dbReference type="PANTHER" id="PTHR34384:SF6">
    <property type="entry name" value="STAPHYLOFERRIN B SYNTHASE"/>
    <property type="match status" value="1"/>
</dbReference>
<gene>
    <name evidence="5" type="ORF">O3V59_08850</name>
</gene>
<evidence type="ECO:0000313" key="5">
    <source>
        <dbReference type="EMBL" id="MDA5108468.1"/>
    </source>
</evidence>
<protein>
    <recommendedName>
        <fullName evidence="7">Siderophore biosynthesis protein</fullName>
    </recommendedName>
</protein>
<dbReference type="PANTHER" id="PTHR34384">
    <property type="entry name" value="L-2,3-DIAMINOPROPANOATE--CITRATE LIGASE"/>
    <property type="match status" value="1"/>
</dbReference>
<evidence type="ECO:0000313" key="6">
    <source>
        <dbReference type="Proteomes" id="UP001151071"/>
    </source>
</evidence>
<keyword evidence="6" id="KW-1185">Reference proteome</keyword>
<dbReference type="GO" id="GO:0016881">
    <property type="term" value="F:acid-amino acid ligase activity"/>
    <property type="evidence" value="ECO:0007669"/>
    <property type="project" value="UniProtKB-ARBA"/>
</dbReference>
<dbReference type="Pfam" id="PF04183">
    <property type="entry name" value="IucA_IucC"/>
    <property type="match status" value="1"/>
</dbReference>
<dbReference type="EMBL" id="JAPYYP010000008">
    <property type="protein sequence ID" value="MDA5108468.1"/>
    <property type="molecule type" value="Genomic_DNA"/>
</dbReference>
<dbReference type="InterPro" id="IPR022770">
    <property type="entry name" value="IucA/IucC-like_C"/>
</dbReference>
<evidence type="ECO:0008006" key="7">
    <source>
        <dbReference type="Google" id="ProtNLM"/>
    </source>
</evidence>
<feature type="domain" description="Aerobactin siderophore biosynthesis IucA/IucC N-terminal" evidence="3">
    <location>
        <begin position="161"/>
        <end position="398"/>
    </location>
</feature>
<sequence>MATTKAEHIVFCDLINAMLHENLLGFREKGIVSSAWLNASGSGPYPLDEGERCYYVPLDGQRTVMFRVFPRRFLQAYKISRLPVVLLTEREGSLTAQELHPADFMRVVADSVSEAERAAALTNVHDFLDELSDAVRHTELSLAAMREHAIKRNEYDSPLLQMERFSALRDRPFHPTSRAKRGWNDDDYQRYSPEFGQSFGLDWIAVRRDHIQAGTGQEAAAFILNESERETLRLAAARAGIDDENYLLLPVHPWQMEHVLPSLYQTEMARKICVPVIRGLGAFRATSSVRALAAPGNEQYHVKVPIGIYSLGALRVLPPRYLHNGQKGQALLRQLIEKDALLHKRLRVCDESNWWGYSEPDGDPFADKPGHLACLIREYPRDLLEDEQVDLIPMSALAVLDRSGENPVFAQWAAKRFGVQTRKTEVLALFREIAQVFIETTLTCFRYGIMPEVHGQNVLVIIRNERACGLLLRDHDTIRVHLPWLEREGLADPAYVVKPGTPNSLINETPAHLLSYFQTLGVQVNLYAIADALSASYAIEEALFWQEIKSVIGMCLSHIDVPSAVRDVLQQQLMESETWPTRLLLTPLLKRTGTGGGSMPAGVGTTINPLKCVGAEDESIQLR</sequence>
<comment type="pathway">
    <text evidence="1">Siderophore biosynthesis.</text>
</comment>
<evidence type="ECO:0000259" key="4">
    <source>
        <dbReference type="Pfam" id="PF06276"/>
    </source>
</evidence>
<feature type="domain" description="Aerobactin siderophore biosynthesis IucA/IucC-like C-terminal" evidence="4">
    <location>
        <begin position="430"/>
        <end position="588"/>
    </location>
</feature>
<dbReference type="InterPro" id="IPR007310">
    <property type="entry name" value="Aerobactin_biosyn_IucA/IucC_N"/>
</dbReference>
<dbReference type="GO" id="GO:0019290">
    <property type="term" value="P:siderophore biosynthetic process"/>
    <property type="evidence" value="ECO:0007669"/>
    <property type="project" value="InterPro"/>
</dbReference>
<dbReference type="AlphaFoldDB" id="A0A9X3Z389"/>
<dbReference type="Gene3D" id="1.10.510.40">
    <property type="match status" value="1"/>
</dbReference>
<comment type="caution">
    <text evidence="5">The sequence shown here is derived from an EMBL/GenBank/DDBJ whole genome shotgun (WGS) entry which is preliminary data.</text>
</comment>
<comment type="similarity">
    <text evidence="2">Belongs to the IucA/IucC family.</text>
</comment>
<dbReference type="InterPro" id="IPR037455">
    <property type="entry name" value="LucA/IucC-like"/>
</dbReference>